<dbReference type="EMBL" id="JACHNY010000012">
    <property type="protein sequence ID" value="MBB4619604.1"/>
    <property type="molecule type" value="Genomic_DNA"/>
</dbReference>
<reference evidence="1 2" key="1">
    <citation type="submission" date="2020-08" db="EMBL/GenBank/DDBJ databases">
        <title>Genomic Encyclopedia of Type Strains, Phase IV (KMG-IV): sequencing the most valuable type-strain genomes for metagenomic binning, comparative biology and taxonomic classification.</title>
        <authorList>
            <person name="Goeker M."/>
        </authorList>
    </citation>
    <scope>NUCLEOTIDE SEQUENCE [LARGE SCALE GENOMIC DNA]</scope>
    <source>
        <strain evidence="1 2">DSM 15867</strain>
    </source>
</reference>
<dbReference type="RefSeq" id="WP_184116858.1">
    <property type="nucleotide sequence ID" value="NZ_JACHNY010000012.1"/>
</dbReference>
<keyword evidence="2" id="KW-1185">Reference proteome</keyword>
<sequence>MRVLYRGPIILNRPGRPREQVGADVAAGRADMEALSVMALANPDLIERLRTGAPLNAARPALFYARGGAEVYTDYLALAVA</sequence>
<dbReference type="Gene3D" id="3.20.20.70">
    <property type="entry name" value="Aldolase class I"/>
    <property type="match status" value="1"/>
</dbReference>
<gene>
    <name evidence="1" type="ORF">GGQ96_003763</name>
</gene>
<comment type="caution">
    <text evidence="1">The sequence shown here is derived from an EMBL/GenBank/DDBJ whole genome shotgun (WGS) entry which is preliminary data.</text>
</comment>
<proteinExistence type="predicted"/>
<dbReference type="AlphaFoldDB" id="A0A7W7ANY7"/>
<dbReference type="InterPro" id="IPR013785">
    <property type="entry name" value="Aldolase_TIM"/>
</dbReference>
<protein>
    <submittedName>
        <fullName evidence="1">2,4-dienoyl-CoA reductase-like NADH-dependent reductase (Old Yellow Enzyme family)</fullName>
    </submittedName>
</protein>
<accession>A0A7W7ANY7</accession>
<organism evidence="1 2">
    <name type="scientific">Sphingomonas abaci</name>
    <dbReference type="NCBI Taxonomy" id="237611"/>
    <lineage>
        <taxon>Bacteria</taxon>
        <taxon>Pseudomonadati</taxon>
        <taxon>Pseudomonadota</taxon>
        <taxon>Alphaproteobacteria</taxon>
        <taxon>Sphingomonadales</taxon>
        <taxon>Sphingomonadaceae</taxon>
        <taxon>Sphingomonas</taxon>
    </lineage>
</organism>
<dbReference type="Proteomes" id="UP000574769">
    <property type="component" value="Unassembled WGS sequence"/>
</dbReference>
<name>A0A7W7ANY7_9SPHN</name>
<evidence type="ECO:0000313" key="2">
    <source>
        <dbReference type="Proteomes" id="UP000574769"/>
    </source>
</evidence>
<evidence type="ECO:0000313" key="1">
    <source>
        <dbReference type="EMBL" id="MBB4619604.1"/>
    </source>
</evidence>
<dbReference type="SUPFAM" id="SSF51395">
    <property type="entry name" value="FMN-linked oxidoreductases"/>
    <property type="match status" value="1"/>
</dbReference>